<evidence type="ECO:0000259" key="24">
    <source>
        <dbReference type="PROSITE" id="PS50894"/>
    </source>
</evidence>
<dbReference type="PROSITE" id="PS50894">
    <property type="entry name" value="HPT"/>
    <property type="match status" value="1"/>
</dbReference>
<dbReference type="InterPro" id="IPR004358">
    <property type="entry name" value="Sig_transdc_His_kin-like_C"/>
</dbReference>
<keyword evidence="26" id="KW-1185">Reference proteome</keyword>
<feature type="domain" description="Response regulatory" evidence="21">
    <location>
        <begin position="531"/>
        <end position="654"/>
    </location>
</feature>
<dbReference type="PROSITE" id="PS50112">
    <property type="entry name" value="PAS"/>
    <property type="match status" value="2"/>
</dbReference>
<dbReference type="CDD" id="cd00130">
    <property type="entry name" value="PAS"/>
    <property type="match status" value="2"/>
</dbReference>
<dbReference type="NCBIfam" id="TIGR00229">
    <property type="entry name" value="sensory_box"/>
    <property type="match status" value="2"/>
</dbReference>
<dbReference type="PANTHER" id="PTHR45339:SF1">
    <property type="entry name" value="HYBRID SIGNAL TRANSDUCTION HISTIDINE KINASE J"/>
    <property type="match status" value="1"/>
</dbReference>
<proteinExistence type="predicted"/>
<evidence type="ECO:0000313" key="26">
    <source>
        <dbReference type="Proteomes" id="UP000319004"/>
    </source>
</evidence>
<dbReference type="InterPro" id="IPR013656">
    <property type="entry name" value="PAS_4"/>
</dbReference>
<dbReference type="KEGG" id="snep:Enr13x_14100"/>
<feature type="modified residue" description="Phosphohistidine" evidence="16">
    <location>
        <position position="906"/>
    </location>
</feature>
<dbReference type="SUPFAM" id="SSF55874">
    <property type="entry name" value="ATPase domain of HSP90 chaperone/DNA topoisomerase II/histidine kinase"/>
    <property type="match status" value="1"/>
</dbReference>
<feature type="domain" description="PAC" evidence="23">
    <location>
        <begin position="203"/>
        <end position="268"/>
    </location>
</feature>
<keyword evidence="7" id="KW-0812">Transmembrane</keyword>
<feature type="compositionally biased region" description="Low complexity" evidence="19">
    <location>
        <begin position="813"/>
        <end position="831"/>
    </location>
</feature>
<evidence type="ECO:0000256" key="15">
    <source>
        <dbReference type="ARBA" id="ARBA00068150"/>
    </source>
</evidence>
<keyword evidence="13" id="KW-0472">Membrane</keyword>
<feature type="modified residue" description="4-aspartylphosphate" evidence="17">
    <location>
        <position position="725"/>
    </location>
</feature>
<gene>
    <name evidence="25" type="primary">barA_2</name>
    <name evidence="25" type="ORF">Enr13x_14100</name>
</gene>
<reference evidence="25 26" key="1">
    <citation type="submission" date="2019-03" db="EMBL/GenBank/DDBJ databases">
        <title>Deep-cultivation of Planctomycetes and their phenomic and genomic characterization uncovers novel biology.</title>
        <authorList>
            <person name="Wiegand S."/>
            <person name="Jogler M."/>
            <person name="Boedeker C."/>
            <person name="Pinto D."/>
            <person name="Vollmers J."/>
            <person name="Rivas-Marin E."/>
            <person name="Kohn T."/>
            <person name="Peeters S.H."/>
            <person name="Heuer A."/>
            <person name="Rast P."/>
            <person name="Oberbeckmann S."/>
            <person name="Bunk B."/>
            <person name="Jeske O."/>
            <person name="Meyerdierks A."/>
            <person name="Storesund J.E."/>
            <person name="Kallscheuer N."/>
            <person name="Luecker S."/>
            <person name="Lage O.M."/>
            <person name="Pohl T."/>
            <person name="Merkel B.J."/>
            <person name="Hornburger P."/>
            <person name="Mueller R.-W."/>
            <person name="Bruemmer F."/>
            <person name="Labrenz M."/>
            <person name="Spormann A.M."/>
            <person name="Op den Camp H."/>
            <person name="Overmann J."/>
            <person name="Amann R."/>
            <person name="Jetten M.S.M."/>
            <person name="Mascher T."/>
            <person name="Medema M.H."/>
            <person name="Devos D.P."/>
            <person name="Kaster A.-K."/>
            <person name="Ovreas L."/>
            <person name="Rohde M."/>
            <person name="Galperin M.Y."/>
            <person name="Jogler C."/>
        </authorList>
    </citation>
    <scope>NUCLEOTIDE SEQUENCE [LARGE SCALE GENOMIC DNA]</scope>
    <source>
        <strain evidence="25 26">Enr13</strain>
    </source>
</reference>
<keyword evidence="9 25" id="KW-0418">Kinase</keyword>
<accession>A0A518HL48</accession>
<evidence type="ECO:0000256" key="12">
    <source>
        <dbReference type="ARBA" id="ARBA00023012"/>
    </source>
</evidence>
<dbReference type="Pfam" id="PF08447">
    <property type="entry name" value="PAS_3"/>
    <property type="match status" value="1"/>
</dbReference>
<dbReference type="SMART" id="SM00388">
    <property type="entry name" value="HisKA"/>
    <property type="match status" value="1"/>
</dbReference>
<feature type="domain" description="PAS" evidence="22">
    <location>
        <begin position="143"/>
        <end position="213"/>
    </location>
</feature>
<evidence type="ECO:0000256" key="18">
    <source>
        <dbReference type="SAM" id="Coils"/>
    </source>
</evidence>
<keyword evidence="5 17" id="KW-0597">Phosphoprotein</keyword>
<dbReference type="SMART" id="SM00086">
    <property type="entry name" value="PAC"/>
    <property type="match status" value="2"/>
</dbReference>
<dbReference type="SUPFAM" id="SSF47226">
    <property type="entry name" value="Histidine-containing phosphotransfer domain, HPT domain"/>
    <property type="match status" value="1"/>
</dbReference>
<organism evidence="25 26">
    <name type="scientific">Stieleria neptunia</name>
    <dbReference type="NCBI Taxonomy" id="2527979"/>
    <lineage>
        <taxon>Bacteria</taxon>
        <taxon>Pseudomonadati</taxon>
        <taxon>Planctomycetota</taxon>
        <taxon>Planctomycetia</taxon>
        <taxon>Pirellulales</taxon>
        <taxon>Pirellulaceae</taxon>
        <taxon>Stieleria</taxon>
    </lineage>
</organism>
<dbReference type="Gene3D" id="3.40.50.2300">
    <property type="match status" value="2"/>
</dbReference>
<dbReference type="InterPro" id="IPR000014">
    <property type="entry name" value="PAS"/>
</dbReference>
<dbReference type="SMART" id="SM00448">
    <property type="entry name" value="REC"/>
    <property type="match status" value="2"/>
</dbReference>
<evidence type="ECO:0000256" key="2">
    <source>
        <dbReference type="ARBA" id="ARBA00004651"/>
    </source>
</evidence>
<evidence type="ECO:0000256" key="10">
    <source>
        <dbReference type="ARBA" id="ARBA00022840"/>
    </source>
</evidence>
<comment type="catalytic activity">
    <reaction evidence="1">
        <text>ATP + protein L-histidine = ADP + protein N-phospho-L-histidine.</text>
        <dbReference type="EC" id="2.7.13.3"/>
    </reaction>
</comment>
<dbReference type="CDD" id="cd00088">
    <property type="entry name" value="HPT"/>
    <property type="match status" value="1"/>
</dbReference>
<dbReference type="Pfam" id="PF00512">
    <property type="entry name" value="HisKA"/>
    <property type="match status" value="1"/>
</dbReference>
<dbReference type="OrthoDB" id="9762493at2"/>
<dbReference type="InterPro" id="IPR013655">
    <property type="entry name" value="PAS_fold_3"/>
</dbReference>
<dbReference type="Pfam" id="PF00072">
    <property type="entry name" value="Response_reg"/>
    <property type="match status" value="2"/>
</dbReference>
<dbReference type="AlphaFoldDB" id="A0A518HL48"/>
<dbReference type="SUPFAM" id="SSF55785">
    <property type="entry name" value="PYP-like sensor domain (PAS domain)"/>
    <property type="match status" value="2"/>
</dbReference>
<feature type="domain" description="HPt" evidence="24">
    <location>
        <begin position="867"/>
        <end position="967"/>
    </location>
</feature>
<feature type="domain" description="Response regulatory" evidence="21">
    <location>
        <begin position="676"/>
        <end position="794"/>
    </location>
</feature>
<dbReference type="Gene3D" id="3.30.450.20">
    <property type="entry name" value="PAS domain"/>
    <property type="match status" value="2"/>
</dbReference>
<dbReference type="PROSITE" id="PS50110">
    <property type="entry name" value="RESPONSE_REGULATORY"/>
    <property type="match status" value="2"/>
</dbReference>
<dbReference type="PROSITE" id="PS50113">
    <property type="entry name" value="PAC"/>
    <property type="match status" value="2"/>
</dbReference>
<dbReference type="SUPFAM" id="SSF52172">
    <property type="entry name" value="CheY-like"/>
    <property type="match status" value="2"/>
</dbReference>
<dbReference type="InterPro" id="IPR036641">
    <property type="entry name" value="HPT_dom_sf"/>
</dbReference>
<evidence type="ECO:0000256" key="14">
    <source>
        <dbReference type="ARBA" id="ARBA00064003"/>
    </source>
</evidence>
<dbReference type="InterPro" id="IPR035965">
    <property type="entry name" value="PAS-like_dom_sf"/>
</dbReference>
<dbReference type="CDD" id="cd16922">
    <property type="entry name" value="HATPase_EvgS-ArcB-TorS-like"/>
    <property type="match status" value="1"/>
</dbReference>
<dbReference type="InterPro" id="IPR005467">
    <property type="entry name" value="His_kinase_dom"/>
</dbReference>
<evidence type="ECO:0000256" key="6">
    <source>
        <dbReference type="ARBA" id="ARBA00022679"/>
    </source>
</evidence>
<dbReference type="RefSeq" id="WP_145385275.1">
    <property type="nucleotide sequence ID" value="NZ_CP037423.1"/>
</dbReference>
<dbReference type="PROSITE" id="PS50109">
    <property type="entry name" value="HIS_KIN"/>
    <property type="match status" value="1"/>
</dbReference>
<keyword evidence="4" id="KW-1003">Cell membrane</keyword>
<keyword evidence="18" id="KW-0175">Coiled coil</keyword>
<dbReference type="GO" id="GO:0000155">
    <property type="term" value="F:phosphorelay sensor kinase activity"/>
    <property type="evidence" value="ECO:0007669"/>
    <property type="project" value="InterPro"/>
</dbReference>
<dbReference type="SMART" id="SM00387">
    <property type="entry name" value="HATPase_c"/>
    <property type="match status" value="1"/>
</dbReference>
<evidence type="ECO:0000256" key="11">
    <source>
        <dbReference type="ARBA" id="ARBA00022989"/>
    </source>
</evidence>
<dbReference type="InterPro" id="IPR036890">
    <property type="entry name" value="HATPase_C_sf"/>
</dbReference>
<dbReference type="InterPro" id="IPR003594">
    <property type="entry name" value="HATPase_dom"/>
</dbReference>
<dbReference type="CDD" id="cd17546">
    <property type="entry name" value="REC_hyHK_CKI1_RcsC-like"/>
    <property type="match status" value="1"/>
</dbReference>
<name>A0A518HL48_9BACT</name>
<dbReference type="Proteomes" id="UP000319004">
    <property type="component" value="Chromosome"/>
</dbReference>
<dbReference type="EC" id="2.7.13.3" evidence="3"/>
<dbReference type="InterPro" id="IPR000700">
    <property type="entry name" value="PAS-assoc_C"/>
</dbReference>
<keyword evidence="8" id="KW-0547">Nucleotide-binding</keyword>
<dbReference type="Gene3D" id="3.30.565.10">
    <property type="entry name" value="Histidine kinase-like ATPase, C-terminal domain"/>
    <property type="match status" value="1"/>
</dbReference>
<comment type="subunit">
    <text evidence="14">At low DSF concentrations, interacts with RpfF.</text>
</comment>
<evidence type="ECO:0000256" key="7">
    <source>
        <dbReference type="ARBA" id="ARBA00022692"/>
    </source>
</evidence>
<evidence type="ECO:0000313" key="25">
    <source>
        <dbReference type="EMBL" id="QDV41567.1"/>
    </source>
</evidence>
<dbReference type="CDD" id="cd00082">
    <property type="entry name" value="HisKA"/>
    <property type="match status" value="1"/>
</dbReference>
<keyword evidence="10" id="KW-0067">ATP-binding</keyword>
<dbReference type="GO" id="GO:0005886">
    <property type="term" value="C:plasma membrane"/>
    <property type="evidence" value="ECO:0007669"/>
    <property type="project" value="UniProtKB-SubCell"/>
</dbReference>
<evidence type="ECO:0000259" key="23">
    <source>
        <dbReference type="PROSITE" id="PS50113"/>
    </source>
</evidence>
<evidence type="ECO:0000256" key="1">
    <source>
        <dbReference type="ARBA" id="ARBA00000085"/>
    </source>
</evidence>
<dbReference type="SUPFAM" id="SSF47384">
    <property type="entry name" value="Homodimeric domain of signal transducing histidine kinase"/>
    <property type="match status" value="1"/>
</dbReference>
<evidence type="ECO:0000256" key="13">
    <source>
        <dbReference type="ARBA" id="ARBA00023136"/>
    </source>
</evidence>
<dbReference type="GO" id="GO:0005524">
    <property type="term" value="F:ATP binding"/>
    <property type="evidence" value="ECO:0007669"/>
    <property type="project" value="UniProtKB-KW"/>
</dbReference>
<evidence type="ECO:0000256" key="17">
    <source>
        <dbReference type="PROSITE-ProRule" id="PRU00169"/>
    </source>
</evidence>
<keyword evidence="12" id="KW-0902">Two-component regulatory system</keyword>
<dbReference type="EMBL" id="CP037423">
    <property type="protein sequence ID" value="QDV41567.1"/>
    <property type="molecule type" value="Genomic_DNA"/>
</dbReference>
<protein>
    <recommendedName>
        <fullName evidence="15">Sensory/regulatory protein RpfC</fullName>
        <ecNumber evidence="3">2.7.13.3</ecNumber>
    </recommendedName>
</protein>
<evidence type="ECO:0000259" key="22">
    <source>
        <dbReference type="PROSITE" id="PS50112"/>
    </source>
</evidence>
<dbReference type="FunFam" id="1.10.287.130:FF:000002">
    <property type="entry name" value="Two-component osmosensing histidine kinase"/>
    <property type="match status" value="1"/>
</dbReference>
<evidence type="ECO:0000259" key="21">
    <source>
        <dbReference type="PROSITE" id="PS50110"/>
    </source>
</evidence>
<dbReference type="InterPro" id="IPR011006">
    <property type="entry name" value="CheY-like_superfamily"/>
</dbReference>
<evidence type="ECO:0000256" key="9">
    <source>
        <dbReference type="ARBA" id="ARBA00022777"/>
    </source>
</evidence>
<feature type="domain" description="PAS" evidence="22">
    <location>
        <begin position="23"/>
        <end position="95"/>
    </location>
</feature>
<dbReference type="SMART" id="SM00091">
    <property type="entry name" value="PAS"/>
    <property type="match status" value="2"/>
</dbReference>
<keyword evidence="6 25" id="KW-0808">Transferase</keyword>
<comment type="subcellular location">
    <subcellularLocation>
        <location evidence="2">Cell membrane</location>
        <topology evidence="2">Multi-pass membrane protein</topology>
    </subcellularLocation>
</comment>
<dbReference type="FunFam" id="3.30.565.10:FF:000010">
    <property type="entry name" value="Sensor histidine kinase RcsC"/>
    <property type="match status" value="1"/>
</dbReference>
<dbReference type="Pfam" id="PF01627">
    <property type="entry name" value="Hpt"/>
    <property type="match status" value="1"/>
</dbReference>
<dbReference type="CDD" id="cd00156">
    <property type="entry name" value="REC"/>
    <property type="match status" value="1"/>
</dbReference>
<dbReference type="Pfam" id="PF02518">
    <property type="entry name" value="HATPase_c"/>
    <property type="match status" value="1"/>
</dbReference>
<feature type="modified residue" description="4-aspartylphosphate" evidence="17">
    <location>
        <position position="585"/>
    </location>
</feature>
<dbReference type="InterPro" id="IPR001789">
    <property type="entry name" value="Sig_transdc_resp-reg_receiver"/>
</dbReference>
<evidence type="ECO:0000256" key="5">
    <source>
        <dbReference type="ARBA" id="ARBA00022553"/>
    </source>
</evidence>
<dbReference type="Gene3D" id="1.10.287.130">
    <property type="match status" value="1"/>
</dbReference>
<dbReference type="Gene3D" id="1.20.120.160">
    <property type="entry name" value="HPT domain"/>
    <property type="match status" value="1"/>
</dbReference>
<dbReference type="InterPro" id="IPR003661">
    <property type="entry name" value="HisK_dim/P_dom"/>
</dbReference>
<evidence type="ECO:0000256" key="3">
    <source>
        <dbReference type="ARBA" id="ARBA00012438"/>
    </source>
</evidence>
<keyword evidence="11" id="KW-1133">Transmembrane helix</keyword>
<dbReference type="InterPro" id="IPR008207">
    <property type="entry name" value="Sig_transdc_His_kin_Hpt_dom"/>
</dbReference>
<evidence type="ECO:0000256" key="19">
    <source>
        <dbReference type="SAM" id="MobiDB-lite"/>
    </source>
</evidence>
<dbReference type="PANTHER" id="PTHR45339">
    <property type="entry name" value="HYBRID SIGNAL TRANSDUCTION HISTIDINE KINASE J"/>
    <property type="match status" value="1"/>
</dbReference>
<evidence type="ECO:0000256" key="16">
    <source>
        <dbReference type="PROSITE-ProRule" id="PRU00110"/>
    </source>
</evidence>
<evidence type="ECO:0000256" key="8">
    <source>
        <dbReference type="ARBA" id="ARBA00022741"/>
    </source>
</evidence>
<evidence type="ECO:0000256" key="4">
    <source>
        <dbReference type="ARBA" id="ARBA00022475"/>
    </source>
</evidence>
<sequence>MDIRTSYMDLGSLHTAKDQPFTRDQLVRTLINAARHLVWCTSMDGKLLYVNRVAERVYGRPLKELTADPDYWLDAIHPDDRETVVANLDELLEKKHIEQDYRIVRPNGSVIWLHDRVSVVHDANRKPKFIGGIGTDISAIRESEALYSSLVECIPMQVVRKDMKGKVVFGNQLYCDSMGKPLDELLGKTDFDLFPKDLAKKYRQDDRRVVKTGKVVNHVEAHEKADGERVYMETFKGPVYDAVGNISGIQIMFWDVTQRHQAEQEVREAKEVAEAAKEMAEQANHAKSEFLANMSHEIRTPMNGIIGMTELLLHTTPTSEQRDYLNMVKQSADSLLRLLNDILDFSKIEAGKLDLEHHPFSLRDCIGQTIQTLGCRAGGKGLEMLCHVAPEIPDMLVGDAGRLGQIVVNLVGNAIKFTEQGEVEVDVNLQSSSEDSVDLRVSVRDTGIGIPPDRQQAVFESFRQADASTNRRFGGTGLGLTISSQLVELMNGRIWVESEVGTGTTFHFTGRFDVVDPQPAAVVTEALHGVPVLVVDDNAISRTILDEMLRQWGLAVTVAAGGEEAITELQRAAADGRPYPLAIVDCAMHPMDGFEVATRVRQEHDVALSDCQIIMLSSAVKAGDVEQCRRLGVARYMQKPAVHSDLLKTILKATGHSDPSHANSKVDAPKAYRKLKVLLAEDGEVNRKVAVGLLSHHGHEVLVAEDGVEAVAALDDQRFDIVLMDVQMPNMNGIEATRLIREKEHQLDRHTPIVAMTAGAMKGDEEHCLEAGMDGYIAKPIDPEKLYDLMEQCVSDQTIGPSNVPVAVARDADNANATPNPDATPDAEPAPGESDVSELTELMNDPAAAKTLSAIDMETARQRCRGNDSHLRILAETLIGEATGLMKSMREAVDSHDVQSIRRGAHSLKGAASVFGASDVVEAALHLETIAESADLADLNAQVDKVDEEVGRLVAALILLSKQNAEH</sequence>
<dbReference type="InterPro" id="IPR001610">
    <property type="entry name" value="PAC"/>
</dbReference>
<dbReference type="PRINTS" id="PR00344">
    <property type="entry name" value="BCTRLSENSOR"/>
</dbReference>
<dbReference type="InterPro" id="IPR036097">
    <property type="entry name" value="HisK_dim/P_sf"/>
</dbReference>
<feature type="coiled-coil region" evidence="18">
    <location>
        <begin position="259"/>
        <end position="289"/>
    </location>
</feature>
<feature type="domain" description="PAC" evidence="23">
    <location>
        <begin position="97"/>
        <end position="149"/>
    </location>
</feature>
<dbReference type="Pfam" id="PF08448">
    <property type="entry name" value="PAS_4"/>
    <property type="match status" value="1"/>
</dbReference>
<feature type="region of interest" description="Disordered" evidence="19">
    <location>
        <begin position="813"/>
        <end position="837"/>
    </location>
</feature>
<feature type="domain" description="Histidine kinase" evidence="20">
    <location>
        <begin position="293"/>
        <end position="514"/>
    </location>
</feature>
<evidence type="ECO:0000259" key="20">
    <source>
        <dbReference type="PROSITE" id="PS50109"/>
    </source>
</evidence>